<feature type="binding site" evidence="8">
    <location>
        <position position="220"/>
    </location>
    <ligand>
        <name>NADP(+)</name>
        <dbReference type="ChEBI" id="CHEBI:58349"/>
    </ligand>
</feature>
<comment type="pathway">
    <text evidence="1 8">Metabolic intermediate biosynthesis; chorismate biosynthesis; chorismate from D-erythrose 4-phosphate and phosphoenolpyruvate: step 4/7.</text>
</comment>
<dbReference type="NCBIfam" id="TIGR00507">
    <property type="entry name" value="aroE"/>
    <property type="match status" value="1"/>
</dbReference>
<feature type="binding site" evidence="8">
    <location>
        <position position="62"/>
    </location>
    <ligand>
        <name>shikimate</name>
        <dbReference type="ChEBI" id="CHEBI:36208"/>
    </ligand>
</feature>
<evidence type="ECO:0000259" key="11">
    <source>
        <dbReference type="Pfam" id="PF18317"/>
    </source>
</evidence>
<dbReference type="CDD" id="cd01065">
    <property type="entry name" value="NAD_bind_Shikimate_DH"/>
    <property type="match status" value="1"/>
</dbReference>
<evidence type="ECO:0000313" key="12">
    <source>
        <dbReference type="EMBL" id="SER72901.1"/>
    </source>
</evidence>
<gene>
    <name evidence="8" type="primary">aroE</name>
    <name evidence="12" type="ORF">SAMN04487944_10914</name>
</gene>
<feature type="binding site" evidence="8">
    <location>
        <position position="87"/>
    </location>
    <ligand>
        <name>shikimate</name>
        <dbReference type="ChEBI" id="CHEBI:36208"/>
    </ligand>
</feature>
<evidence type="ECO:0000256" key="4">
    <source>
        <dbReference type="ARBA" id="ARBA00022857"/>
    </source>
</evidence>
<evidence type="ECO:0000256" key="5">
    <source>
        <dbReference type="ARBA" id="ARBA00023002"/>
    </source>
</evidence>
<protein>
    <recommendedName>
        <fullName evidence="2 8">Shikimate dehydrogenase (NADP(+))</fullName>
        <shortName evidence="8">SDH</shortName>
        <ecNumber evidence="2 8">1.1.1.25</ecNumber>
    </recommendedName>
</protein>
<evidence type="ECO:0000256" key="6">
    <source>
        <dbReference type="ARBA" id="ARBA00023141"/>
    </source>
</evidence>
<reference evidence="12 13" key="1">
    <citation type="submission" date="2016-10" db="EMBL/GenBank/DDBJ databases">
        <authorList>
            <person name="de Groot N.N."/>
        </authorList>
    </citation>
    <scope>NUCLEOTIDE SEQUENCE [LARGE SCALE GENOMIC DNA]</scope>
    <source>
        <strain evidence="12 13">CGMCC 1.7727</strain>
    </source>
</reference>
<keyword evidence="6 8" id="KW-0057">Aromatic amino acid biosynthesis</keyword>
<dbReference type="STRING" id="531814.SAMN04487944_10914"/>
<dbReference type="AlphaFoldDB" id="A0A1H9RJ87"/>
<evidence type="ECO:0000313" key="13">
    <source>
        <dbReference type="Proteomes" id="UP000199687"/>
    </source>
</evidence>
<comment type="caution">
    <text evidence="8">Lacks conserved residue(s) required for the propagation of feature annotation.</text>
</comment>
<comment type="function">
    <text evidence="8">Involved in the biosynthesis of the chorismate, which leads to the biosynthesis of aromatic amino acids. Catalyzes the reversible NADPH linked reduction of 3-dehydroshikimate (DHSA) to yield shikimate (SA).</text>
</comment>
<dbReference type="InterPro" id="IPR011342">
    <property type="entry name" value="Shikimate_DH"/>
</dbReference>
<feature type="binding site" evidence="8">
    <location>
        <begin position="128"/>
        <end position="132"/>
    </location>
    <ligand>
        <name>NADP(+)</name>
        <dbReference type="ChEBI" id="CHEBI:58349"/>
    </ligand>
</feature>
<dbReference type="SUPFAM" id="SSF53223">
    <property type="entry name" value="Aminoacid dehydrogenase-like, N-terminal domain"/>
    <property type="match status" value="1"/>
</dbReference>
<dbReference type="GO" id="GO:0009423">
    <property type="term" value="P:chorismate biosynthetic process"/>
    <property type="evidence" value="ECO:0007669"/>
    <property type="project" value="UniProtKB-UniRule"/>
</dbReference>
<feature type="binding site" evidence="8">
    <location>
        <position position="250"/>
    </location>
    <ligand>
        <name>shikimate</name>
        <dbReference type="ChEBI" id="CHEBI:36208"/>
    </ligand>
</feature>
<feature type="domain" description="Quinate/shikimate 5-dehydrogenase/glutamyl-tRNA reductase" evidence="9">
    <location>
        <begin position="120"/>
        <end position="196"/>
    </location>
</feature>
<dbReference type="RefSeq" id="WP_089740697.1">
    <property type="nucleotide sequence ID" value="NZ_FOGL01000009.1"/>
</dbReference>
<feature type="binding site" evidence="8">
    <location>
        <position position="222"/>
    </location>
    <ligand>
        <name>shikimate</name>
        <dbReference type="ChEBI" id="CHEBI:36208"/>
    </ligand>
</feature>
<evidence type="ECO:0000256" key="7">
    <source>
        <dbReference type="ARBA" id="ARBA00049442"/>
    </source>
</evidence>
<dbReference type="InterPro" id="IPR036291">
    <property type="entry name" value="NAD(P)-bd_dom_sf"/>
</dbReference>
<evidence type="ECO:0000259" key="10">
    <source>
        <dbReference type="Pfam" id="PF08501"/>
    </source>
</evidence>
<dbReference type="InterPro" id="IPR041121">
    <property type="entry name" value="SDH_C"/>
</dbReference>
<dbReference type="GO" id="GO:0009073">
    <property type="term" value="P:aromatic amino acid family biosynthetic process"/>
    <property type="evidence" value="ECO:0007669"/>
    <property type="project" value="UniProtKB-KW"/>
</dbReference>
<evidence type="ECO:0000256" key="8">
    <source>
        <dbReference type="HAMAP-Rule" id="MF_00222"/>
    </source>
</evidence>
<comment type="catalytic activity">
    <reaction evidence="7 8">
        <text>shikimate + NADP(+) = 3-dehydroshikimate + NADPH + H(+)</text>
        <dbReference type="Rhea" id="RHEA:17737"/>
        <dbReference type="ChEBI" id="CHEBI:15378"/>
        <dbReference type="ChEBI" id="CHEBI:16630"/>
        <dbReference type="ChEBI" id="CHEBI:36208"/>
        <dbReference type="ChEBI" id="CHEBI:57783"/>
        <dbReference type="ChEBI" id="CHEBI:58349"/>
        <dbReference type="EC" id="1.1.1.25"/>
    </reaction>
</comment>
<comment type="subunit">
    <text evidence="8">Homodimer.</text>
</comment>
<name>A0A1H9RJ87_9BACI</name>
<keyword evidence="13" id="KW-1185">Reference proteome</keyword>
<feature type="binding site" evidence="8">
    <location>
        <begin position="15"/>
        <end position="17"/>
    </location>
    <ligand>
        <name>shikimate</name>
        <dbReference type="ChEBI" id="CHEBI:36208"/>
    </ligand>
</feature>
<dbReference type="SUPFAM" id="SSF51735">
    <property type="entry name" value="NAD(P)-binding Rossmann-fold domains"/>
    <property type="match status" value="1"/>
</dbReference>
<dbReference type="EMBL" id="FOGL01000009">
    <property type="protein sequence ID" value="SER72901.1"/>
    <property type="molecule type" value="Genomic_DNA"/>
</dbReference>
<evidence type="ECO:0000256" key="2">
    <source>
        <dbReference type="ARBA" id="ARBA00012962"/>
    </source>
</evidence>
<dbReference type="InterPro" id="IPR013708">
    <property type="entry name" value="Shikimate_DH-bd_N"/>
</dbReference>
<dbReference type="Gene3D" id="3.40.50.720">
    <property type="entry name" value="NAD(P)-binding Rossmann-like Domain"/>
    <property type="match status" value="1"/>
</dbReference>
<dbReference type="Pfam" id="PF08501">
    <property type="entry name" value="Shikimate_dh_N"/>
    <property type="match status" value="1"/>
</dbReference>
<dbReference type="GO" id="GO:0005829">
    <property type="term" value="C:cytosol"/>
    <property type="evidence" value="ECO:0007669"/>
    <property type="project" value="TreeGrafter"/>
</dbReference>
<dbReference type="PANTHER" id="PTHR21089">
    <property type="entry name" value="SHIKIMATE DEHYDROGENASE"/>
    <property type="match status" value="1"/>
</dbReference>
<feature type="domain" description="SDH C-terminal" evidence="11">
    <location>
        <begin position="243"/>
        <end position="272"/>
    </location>
</feature>
<dbReference type="EC" id="1.1.1.25" evidence="2 8"/>
<dbReference type="InterPro" id="IPR046346">
    <property type="entry name" value="Aminoacid_DH-like_N_sf"/>
</dbReference>
<dbReference type="InterPro" id="IPR006151">
    <property type="entry name" value="Shikm_DH/Glu-tRNA_Rdtase"/>
</dbReference>
<dbReference type="OrthoDB" id="9792692at2"/>
<evidence type="ECO:0000256" key="3">
    <source>
        <dbReference type="ARBA" id="ARBA00022605"/>
    </source>
</evidence>
<proteinExistence type="inferred from homology"/>
<dbReference type="Pfam" id="PF18317">
    <property type="entry name" value="SDH_C"/>
    <property type="match status" value="1"/>
</dbReference>
<dbReference type="GO" id="GO:0019632">
    <property type="term" value="P:shikimate metabolic process"/>
    <property type="evidence" value="ECO:0007669"/>
    <property type="project" value="InterPro"/>
</dbReference>
<keyword evidence="3 8" id="KW-0028">Amino-acid biosynthesis</keyword>
<dbReference type="UniPathway" id="UPA00053">
    <property type="reaction ID" value="UER00087"/>
</dbReference>
<feature type="binding site" evidence="8">
    <location>
        <position position="243"/>
    </location>
    <ligand>
        <name>NADP(+)</name>
        <dbReference type="ChEBI" id="CHEBI:58349"/>
    </ligand>
</feature>
<dbReference type="Proteomes" id="UP000199687">
    <property type="component" value="Unassembled WGS sequence"/>
</dbReference>
<dbReference type="GO" id="GO:0050661">
    <property type="term" value="F:NADP binding"/>
    <property type="evidence" value="ECO:0007669"/>
    <property type="project" value="InterPro"/>
</dbReference>
<dbReference type="GO" id="GO:0004764">
    <property type="term" value="F:shikimate 3-dehydrogenase (NADP+) activity"/>
    <property type="evidence" value="ECO:0007669"/>
    <property type="project" value="UniProtKB-UniRule"/>
</dbReference>
<feature type="domain" description="Shikimate dehydrogenase substrate binding N-terminal" evidence="10">
    <location>
        <begin position="7"/>
        <end position="89"/>
    </location>
</feature>
<comment type="similarity">
    <text evidence="8">Belongs to the shikimate dehydrogenase family.</text>
</comment>
<accession>A0A1H9RJ87</accession>
<dbReference type="HAMAP" id="MF_00222">
    <property type="entry name" value="Shikimate_DH_AroE"/>
    <property type="match status" value="1"/>
</dbReference>
<evidence type="ECO:0000259" key="9">
    <source>
        <dbReference type="Pfam" id="PF01488"/>
    </source>
</evidence>
<dbReference type="InterPro" id="IPR022893">
    <property type="entry name" value="Shikimate_DH_fam"/>
</dbReference>
<dbReference type="Pfam" id="PF01488">
    <property type="entry name" value="Shikimate_DH"/>
    <property type="match status" value="1"/>
</dbReference>
<dbReference type="PANTHER" id="PTHR21089:SF1">
    <property type="entry name" value="BIFUNCTIONAL 3-DEHYDROQUINATE DEHYDRATASE_SHIKIMATE DEHYDROGENASE, CHLOROPLASTIC"/>
    <property type="match status" value="1"/>
</dbReference>
<keyword evidence="4 8" id="KW-0521">NADP</keyword>
<feature type="binding site" evidence="8">
    <location>
        <position position="102"/>
    </location>
    <ligand>
        <name>shikimate</name>
        <dbReference type="ChEBI" id="CHEBI:36208"/>
    </ligand>
</feature>
<feature type="active site" description="Proton acceptor" evidence="8">
    <location>
        <position position="66"/>
    </location>
</feature>
<organism evidence="12 13">
    <name type="scientific">Gracilibacillus ureilyticus</name>
    <dbReference type="NCBI Taxonomy" id="531814"/>
    <lineage>
        <taxon>Bacteria</taxon>
        <taxon>Bacillati</taxon>
        <taxon>Bacillota</taxon>
        <taxon>Bacilli</taxon>
        <taxon>Bacillales</taxon>
        <taxon>Bacillaceae</taxon>
        <taxon>Gracilibacillus</taxon>
    </lineage>
</organism>
<dbReference type="GO" id="GO:0008652">
    <property type="term" value="P:amino acid biosynthetic process"/>
    <property type="evidence" value="ECO:0007669"/>
    <property type="project" value="UniProtKB-KW"/>
</dbReference>
<keyword evidence="5 8" id="KW-0560">Oxidoreductase</keyword>
<evidence type="ECO:0000256" key="1">
    <source>
        <dbReference type="ARBA" id="ARBA00004871"/>
    </source>
</evidence>
<dbReference type="Gene3D" id="3.40.50.10860">
    <property type="entry name" value="Leucine Dehydrogenase, chain A, domain 1"/>
    <property type="match status" value="1"/>
</dbReference>
<sequence>MSLKLGLIGHPIGHSLSPWIHTNFIDLAGLNGEYKLYEGDHTKLPEVIQHLKQMPIDGFNITVPYKQVIVDYLDEIDKDAEILGAVNTIVHQNGKWKGYSTDGEGYVRSLVEPYPNLLNKDTSVLLLGAGGAARGIYRAIVQKGVKKVDIANRSLDKAEALLSLKTGTTTTRIMSFQEAEQHLGEYDLIVQTTSVGMKPNVEDQIIQLHHLRKETVVSDIVYQPITTKLLQDAKNRGAIIHHGHAMLLYQAQLAFEIWTGKNLDVAHMVNELEQKLRGE</sequence>